<proteinExistence type="predicted"/>
<organism evidence="1 2">
    <name type="scientific">Mycena albidolilacea</name>
    <dbReference type="NCBI Taxonomy" id="1033008"/>
    <lineage>
        <taxon>Eukaryota</taxon>
        <taxon>Fungi</taxon>
        <taxon>Dikarya</taxon>
        <taxon>Basidiomycota</taxon>
        <taxon>Agaricomycotina</taxon>
        <taxon>Agaricomycetes</taxon>
        <taxon>Agaricomycetidae</taxon>
        <taxon>Agaricales</taxon>
        <taxon>Marasmiineae</taxon>
        <taxon>Mycenaceae</taxon>
        <taxon>Mycena</taxon>
    </lineage>
</organism>
<dbReference type="Proteomes" id="UP001218218">
    <property type="component" value="Unassembled WGS sequence"/>
</dbReference>
<dbReference type="InterPro" id="IPR041078">
    <property type="entry name" value="Plavaka"/>
</dbReference>
<name>A0AAD6ZK97_9AGAR</name>
<dbReference type="AlphaFoldDB" id="A0AAD6ZK97"/>
<reference evidence="1" key="1">
    <citation type="submission" date="2023-03" db="EMBL/GenBank/DDBJ databases">
        <title>Massive genome expansion in bonnet fungi (Mycena s.s.) driven by repeated elements and novel gene families across ecological guilds.</title>
        <authorList>
            <consortium name="Lawrence Berkeley National Laboratory"/>
            <person name="Harder C.B."/>
            <person name="Miyauchi S."/>
            <person name="Viragh M."/>
            <person name="Kuo A."/>
            <person name="Thoen E."/>
            <person name="Andreopoulos B."/>
            <person name="Lu D."/>
            <person name="Skrede I."/>
            <person name="Drula E."/>
            <person name="Henrissat B."/>
            <person name="Morin E."/>
            <person name="Kohler A."/>
            <person name="Barry K."/>
            <person name="LaButti K."/>
            <person name="Morin E."/>
            <person name="Salamov A."/>
            <person name="Lipzen A."/>
            <person name="Mereny Z."/>
            <person name="Hegedus B."/>
            <person name="Baldrian P."/>
            <person name="Stursova M."/>
            <person name="Weitz H."/>
            <person name="Taylor A."/>
            <person name="Grigoriev I.V."/>
            <person name="Nagy L.G."/>
            <person name="Martin F."/>
            <person name="Kauserud H."/>
        </authorList>
    </citation>
    <scope>NUCLEOTIDE SEQUENCE</scope>
    <source>
        <strain evidence="1">CBHHK002</strain>
    </source>
</reference>
<sequence length="591" mass="68271">MASRYHTLARTNQLKVCDPSGPTNRNTPQTLEFAKYRMEIGGPIRCPDCFVRVFHPGILIESLDGKEAAYFNACRAALANFPCPKCLVHKSDLHRITSHFKLRTTASMKAVVIKAMKKTTKTDKEQILKSYGLLGHFLWNFRFSDPYAAYSYDTLHSDDPGEWGHHLWRLLLDALENLKQKGPFTENMRRFPRWPGLKHFSQVTTVNFTDGQSFYDILKCVLPCIVQLLPGNSSLVHCIRLYERYRIMVGMTCMPETRLQRLDTFIQDYEDRFSDDHGKDFDFFKQHASSHVLREIRAKGATNHGSTRPGEGFQQEAAEAYSHTNGKDAAHQVSCLSIDLRYINTFLFQMGRIDETQEAIARIRMNIDIYDQSQHESQESEEVDESPVDVQDSAHWAFGAPVSARLMNSRALEELNDSSPAFGNFDFRLREFISETFPEECIRYEDTIMIRRFKYVHISYQSLEDWRGARDIFRCNPSFHHNVRYVCVLVNMTDPCLHCARLRALLRCTLPSGRQTDVALVHMFESSRWKPRTRWVGCQIRDEVKECSFLSMKHVIRGTLLAPVSGTSNEPTHFLIDTMDADMFLRADMYS</sequence>
<dbReference type="Pfam" id="PF18759">
    <property type="entry name" value="Plavaka"/>
    <property type="match status" value="1"/>
</dbReference>
<protein>
    <recommendedName>
        <fullName evidence="3">Transposase</fullName>
    </recommendedName>
</protein>
<accession>A0AAD6ZK97</accession>
<dbReference type="EMBL" id="JARIHO010000043">
    <property type="protein sequence ID" value="KAJ7325814.1"/>
    <property type="molecule type" value="Genomic_DNA"/>
</dbReference>
<evidence type="ECO:0000313" key="1">
    <source>
        <dbReference type="EMBL" id="KAJ7325814.1"/>
    </source>
</evidence>
<evidence type="ECO:0008006" key="3">
    <source>
        <dbReference type="Google" id="ProtNLM"/>
    </source>
</evidence>
<keyword evidence="2" id="KW-1185">Reference proteome</keyword>
<gene>
    <name evidence="1" type="ORF">DFH08DRAFT_916907</name>
</gene>
<comment type="caution">
    <text evidence="1">The sequence shown here is derived from an EMBL/GenBank/DDBJ whole genome shotgun (WGS) entry which is preliminary data.</text>
</comment>
<evidence type="ECO:0000313" key="2">
    <source>
        <dbReference type="Proteomes" id="UP001218218"/>
    </source>
</evidence>